<reference evidence="2" key="1">
    <citation type="journal article" date="2019" name="Int. J. Syst. Evol. Microbiol.">
        <title>The Global Catalogue of Microorganisms (GCM) 10K type strain sequencing project: providing services to taxonomists for standard genome sequencing and annotation.</title>
        <authorList>
            <consortium name="The Broad Institute Genomics Platform"/>
            <consortium name="The Broad Institute Genome Sequencing Center for Infectious Disease"/>
            <person name="Wu L."/>
            <person name="Ma J."/>
        </authorList>
    </citation>
    <scope>NUCLEOTIDE SEQUENCE [LARGE SCALE GENOMIC DNA]</scope>
    <source>
        <strain evidence="2">JCM 17705</strain>
    </source>
</reference>
<evidence type="ECO:0000313" key="1">
    <source>
        <dbReference type="EMBL" id="GAA4335732.1"/>
    </source>
</evidence>
<dbReference type="EMBL" id="BAABFT010000016">
    <property type="protein sequence ID" value="GAA4335732.1"/>
    <property type="molecule type" value="Genomic_DNA"/>
</dbReference>
<protein>
    <submittedName>
        <fullName evidence="1">Uncharacterized protein</fullName>
    </submittedName>
</protein>
<dbReference type="Proteomes" id="UP001500582">
    <property type="component" value="Unassembled WGS sequence"/>
</dbReference>
<sequence length="152" mass="17806">MDAKEAKQFFGQLDYIKDPARRGKPFLVDSVVYRDDLILEAAKMDELNNENDINYIKGQIASSRPVKWNVDLFDSLRIVKSSYIDSIRQLKKFKYNLIYIKLSKPYYSKNKQRCLIYINHYCGNLCAFSGVGLYKKIKGKWTFVRSYFGIVS</sequence>
<proteinExistence type="predicted"/>
<keyword evidence="2" id="KW-1185">Reference proteome</keyword>
<organism evidence="1 2">
    <name type="scientific">Mucilaginibacter gynuensis</name>
    <dbReference type="NCBI Taxonomy" id="1302236"/>
    <lineage>
        <taxon>Bacteria</taxon>
        <taxon>Pseudomonadati</taxon>
        <taxon>Bacteroidota</taxon>
        <taxon>Sphingobacteriia</taxon>
        <taxon>Sphingobacteriales</taxon>
        <taxon>Sphingobacteriaceae</taxon>
        <taxon>Mucilaginibacter</taxon>
    </lineage>
</organism>
<evidence type="ECO:0000313" key="2">
    <source>
        <dbReference type="Proteomes" id="UP001500582"/>
    </source>
</evidence>
<gene>
    <name evidence="1" type="ORF">GCM10023149_43890</name>
</gene>
<name>A0ABP8H859_9SPHI</name>
<accession>A0ABP8H859</accession>
<comment type="caution">
    <text evidence="1">The sequence shown here is derived from an EMBL/GenBank/DDBJ whole genome shotgun (WGS) entry which is preliminary data.</text>
</comment>